<evidence type="ECO:0000313" key="3">
    <source>
        <dbReference type="Proteomes" id="UP000051530"/>
    </source>
</evidence>
<dbReference type="Proteomes" id="UP000051530">
    <property type="component" value="Unassembled WGS sequence"/>
</dbReference>
<evidence type="ECO:0000256" key="1">
    <source>
        <dbReference type="SAM" id="MobiDB-lite"/>
    </source>
</evidence>
<reference evidence="2 3" key="1">
    <citation type="submission" date="2015-07" db="EMBL/GenBank/DDBJ databases">
        <title>The genome of Pseudoloma neurophilia, a relevant intracellular parasite of the zebrafish.</title>
        <authorList>
            <person name="Ndikumana S."/>
            <person name="Pelin A."/>
            <person name="Sanders J."/>
            <person name="Corradi N."/>
        </authorList>
    </citation>
    <scope>NUCLEOTIDE SEQUENCE [LARGE SCALE GENOMIC DNA]</scope>
    <source>
        <strain evidence="2 3">MK1</strain>
    </source>
</reference>
<sequence>LFQNLNRCTTHRMAGPSYKRQYDRQPSERVFLGTFLRNIGNSTVLSLGSQIPLPNSRVFYRKEYTTVEEIFGKQKEVFCVIKGKYGDGKYEIEKNRLIAYNRLLDGETSKPKQNNMSNTQKPPGFKINQRKDVHFKKDAHVKNMQSRNKGSVFSRRSDQSKDGYTFSMKNKKHR</sequence>
<name>A0A0R0LWM3_9MICR</name>
<feature type="compositionally biased region" description="Polar residues" evidence="1">
    <location>
        <begin position="111"/>
        <end position="121"/>
    </location>
</feature>
<feature type="region of interest" description="Disordered" evidence="1">
    <location>
        <begin position="107"/>
        <end position="174"/>
    </location>
</feature>
<dbReference type="EMBL" id="LGUB01001042">
    <property type="protein sequence ID" value="KRH92293.1"/>
    <property type="molecule type" value="Genomic_DNA"/>
</dbReference>
<accession>A0A0R0LWM3</accession>
<feature type="non-terminal residue" evidence="2">
    <location>
        <position position="1"/>
    </location>
</feature>
<dbReference type="VEuPathDB" id="MicrosporidiaDB:M153_80920001"/>
<keyword evidence="3" id="KW-1185">Reference proteome</keyword>
<proteinExistence type="predicted"/>
<evidence type="ECO:0000313" key="2">
    <source>
        <dbReference type="EMBL" id="KRH92293.1"/>
    </source>
</evidence>
<organism evidence="2 3">
    <name type="scientific">Pseudoloma neurophilia</name>
    <dbReference type="NCBI Taxonomy" id="146866"/>
    <lineage>
        <taxon>Eukaryota</taxon>
        <taxon>Fungi</taxon>
        <taxon>Fungi incertae sedis</taxon>
        <taxon>Microsporidia</taxon>
        <taxon>Pseudoloma</taxon>
    </lineage>
</organism>
<dbReference type="AlphaFoldDB" id="A0A0R0LWM3"/>
<feature type="compositionally biased region" description="Basic and acidic residues" evidence="1">
    <location>
        <begin position="129"/>
        <end position="141"/>
    </location>
</feature>
<dbReference type="InterPro" id="IPR038664">
    <property type="entry name" value="Gar1/Naf1_Cbf5-bd_sf"/>
</dbReference>
<protein>
    <submittedName>
        <fullName evidence="2">Putative H/ACA small nucleolar RNP component GAR1</fullName>
    </submittedName>
</protein>
<comment type="caution">
    <text evidence="2">The sequence shown here is derived from an EMBL/GenBank/DDBJ whole genome shotgun (WGS) entry which is preliminary data.</text>
</comment>
<gene>
    <name evidence="2" type="ORF">M153_80920001</name>
</gene>
<dbReference type="Gene3D" id="2.40.10.230">
    <property type="entry name" value="Probable tRNA pseudouridine synthase domain"/>
    <property type="match status" value="1"/>
</dbReference>